<dbReference type="InterPro" id="IPR000719">
    <property type="entry name" value="Prot_kinase_dom"/>
</dbReference>
<keyword evidence="3 12" id="KW-0723">Serine/threonine-protein kinase</keyword>
<dbReference type="OrthoDB" id="248923at2759"/>
<feature type="domain" description="Protein kinase" evidence="11">
    <location>
        <begin position="9"/>
        <end position="275"/>
    </location>
</feature>
<evidence type="ECO:0000256" key="8">
    <source>
        <dbReference type="ARBA" id="ARBA00047899"/>
    </source>
</evidence>
<evidence type="ECO:0000256" key="6">
    <source>
        <dbReference type="ARBA" id="ARBA00022777"/>
    </source>
</evidence>
<evidence type="ECO:0000259" key="11">
    <source>
        <dbReference type="PROSITE" id="PS50011"/>
    </source>
</evidence>
<comment type="caution">
    <text evidence="12">The sequence shown here is derived from an EMBL/GenBank/DDBJ whole genome shotgun (WGS) entry which is preliminary data.</text>
</comment>
<dbReference type="InterPro" id="IPR050660">
    <property type="entry name" value="NEK_Ser/Thr_kinase"/>
</dbReference>
<dbReference type="PANTHER" id="PTHR43671">
    <property type="entry name" value="SERINE/THREONINE-PROTEIN KINASE NEK"/>
    <property type="match status" value="1"/>
</dbReference>
<name>A0A132NWI6_GIAIN</name>
<dbReference type="Pfam" id="PF00069">
    <property type="entry name" value="Pkinase"/>
    <property type="match status" value="1"/>
</dbReference>
<evidence type="ECO:0000256" key="7">
    <source>
        <dbReference type="ARBA" id="ARBA00022840"/>
    </source>
</evidence>
<dbReference type="Gene3D" id="1.10.510.10">
    <property type="entry name" value="Transferase(Phosphotransferase) domain 1"/>
    <property type="match status" value="1"/>
</dbReference>
<organism evidence="12 13">
    <name type="scientific">Giardia duodenalis assemblage B</name>
    <dbReference type="NCBI Taxonomy" id="1394984"/>
    <lineage>
        <taxon>Eukaryota</taxon>
        <taxon>Metamonada</taxon>
        <taxon>Diplomonadida</taxon>
        <taxon>Hexamitidae</taxon>
        <taxon>Giardiinae</taxon>
        <taxon>Giardia</taxon>
    </lineage>
</organism>
<dbReference type="EC" id="2.7.11.1" evidence="2"/>
<evidence type="ECO:0000256" key="9">
    <source>
        <dbReference type="ARBA" id="ARBA00048679"/>
    </source>
</evidence>
<dbReference type="GO" id="GO:0004674">
    <property type="term" value="F:protein serine/threonine kinase activity"/>
    <property type="evidence" value="ECO:0007669"/>
    <property type="project" value="UniProtKB-KW"/>
</dbReference>
<dbReference type="PROSITE" id="PS00107">
    <property type="entry name" value="PROTEIN_KINASE_ATP"/>
    <property type="match status" value="1"/>
</dbReference>
<evidence type="ECO:0000256" key="2">
    <source>
        <dbReference type="ARBA" id="ARBA00012513"/>
    </source>
</evidence>
<dbReference type="AlphaFoldDB" id="A0A132NWI6"/>
<dbReference type="GO" id="GO:0005634">
    <property type="term" value="C:nucleus"/>
    <property type="evidence" value="ECO:0007669"/>
    <property type="project" value="TreeGrafter"/>
</dbReference>
<accession>A0A132NWI6</accession>
<dbReference type="SUPFAM" id="SSF56112">
    <property type="entry name" value="Protein kinase-like (PK-like)"/>
    <property type="match status" value="1"/>
</dbReference>
<reference evidence="12 13" key="1">
    <citation type="journal article" date="2015" name="Mol. Biochem. Parasitol.">
        <title>Identification of polymorphic genes for use in assemblage B genotyping assays through comparative genomics of multiple assemblage B Giardia duodenalis isolates.</title>
        <authorList>
            <person name="Wielinga C."/>
            <person name="Thompson R.C."/>
            <person name="Monis P."/>
            <person name="Ryan U."/>
        </authorList>
    </citation>
    <scope>NUCLEOTIDE SEQUENCE [LARGE SCALE GENOMIC DNA]</scope>
    <source>
        <strain evidence="12 13">BAH15c1</strain>
    </source>
</reference>
<dbReference type="Proteomes" id="UP000070089">
    <property type="component" value="Unassembled WGS sequence"/>
</dbReference>
<keyword evidence="7 10" id="KW-0067">ATP-binding</keyword>
<dbReference type="InterPro" id="IPR017441">
    <property type="entry name" value="Protein_kinase_ATP_BS"/>
</dbReference>
<feature type="binding site" evidence="10">
    <location>
        <position position="38"/>
    </location>
    <ligand>
        <name>ATP</name>
        <dbReference type="ChEBI" id="CHEBI:30616"/>
    </ligand>
</feature>
<dbReference type="GO" id="GO:0005524">
    <property type="term" value="F:ATP binding"/>
    <property type="evidence" value="ECO:0007669"/>
    <property type="project" value="UniProtKB-UniRule"/>
</dbReference>
<comment type="similarity">
    <text evidence="1">Belongs to the protein kinase superfamily. NEK Ser/Thr protein kinase family. NIMA subfamily.</text>
</comment>
<evidence type="ECO:0000256" key="1">
    <source>
        <dbReference type="ARBA" id="ARBA00010886"/>
    </source>
</evidence>
<evidence type="ECO:0000256" key="4">
    <source>
        <dbReference type="ARBA" id="ARBA00022679"/>
    </source>
</evidence>
<evidence type="ECO:0000313" key="12">
    <source>
        <dbReference type="EMBL" id="KWX14436.1"/>
    </source>
</evidence>
<gene>
    <name evidence="12" type="ORF">QR46_1558</name>
</gene>
<protein>
    <recommendedName>
        <fullName evidence="2">non-specific serine/threonine protein kinase</fullName>
        <ecNumber evidence="2">2.7.11.1</ecNumber>
    </recommendedName>
</protein>
<evidence type="ECO:0000256" key="10">
    <source>
        <dbReference type="PROSITE-ProRule" id="PRU10141"/>
    </source>
</evidence>
<evidence type="ECO:0000313" key="13">
    <source>
        <dbReference type="Proteomes" id="UP000070089"/>
    </source>
</evidence>
<dbReference type="InterPro" id="IPR011009">
    <property type="entry name" value="Kinase-like_dom_sf"/>
</dbReference>
<dbReference type="PROSITE" id="PS50011">
    <property type="entry name" value="PROTEIN_KINASE_DOM"/>
    <property type="match status" value="1"/>
</dbReference>
<keyword evidence="6 12" id="KW-0418">Kinase</keyword>
<evidence type="ECO:0000256" key="5">
    <source>
        <dbReference type="ARBA" id="ARBA00022741"/>
    </source>
</evidence>
<comment type="catalytic activity">
    <reaction evidence="8">
        <text>L-threonyl-[protein] + ATP = O-phospho-L-threonyl-[protein] + ADP + H(+)</text>
        <dbReference type="Rhea" id="RHEA:46608"/>
        <dbReference type="Rhea" id="RHEA-COMP:11060"/>
        <dbReference type="Rhea" id="RHEA-COMP:11605"/>
        <dbReference type="ChEBI" id="CHEBI:15378"/>
        <dbReference type="ChEBI" id="CHEBI:30013"/>
        <dbReference type="ChEBI" id="CHEBI:30616"/>
        <dbReference type="ChEBI" id="CHEBI:61977"/>
        <dbReference type="ChEBI" id="CHEBI:456216"/>
        <dbReference type="EC" id="2.7.11.1"/>
    </reaction>
</comment>
<dbReference type="EMBL" id="JXTI01000032">
    <property type="protein sequence ID" value="KWX14436.1"/>
    <property type="molecule type" value="Genomic_DNA"/>
</dbReference>
<keyword evidence="5 10" id="KW-0547">Nucleotide-binding</keyword>
<sequence>MAHTFESDYSKGAMIGEGRFARVFLCVAPDSANLYAVKEIIYGSSDTECSSELLLAALRKEANLFSRLVHRCLPKTIAVYNNPVTGIWHTVVDLFDNGDLATMISEYSQAKIRIPEEKVLEVFGQLTDVLAYLHETYKTDSAEVHQIVHRNLRPENILLKLNGVVGLATLRLAEEQELPRRSMDHLDPSPYVAPEARAGEPYGAMADAWSLGCIIAEMCLLECLFDASGLVPGKLPVNLTGLGYSKILEALVNALLQENVSMRCSMIDLRNNPVLEQARSAAFNRV</sequence>
<dbReference type="PANTHER" id="PTHR43671:SF98">
    <property type="entry name" value="SERINE_THREONINE-PROTEIN KINASE NEK11"/>
    <property type="match status" value="1"/>
</dbReference>
<proteinExistence type="inferred from homology"/>
<evidence type="ECO:0000256" key="3">
    <source>
        <dbReference type="ARBA" id="ARBA00022527"/>
    </source>
</evidence>
<dbReference type="VEuPathDB" id="GiardiaDB:QR46_1558"/>
<comment type="catalytic activity">
    <reaction evidence="9">
        <text>L-seryl-[protein] + ATP = O-phospho-L-seryl-[protein] + ADP + H(+)</text>
        <dbReference type="Rhea" id="RHEA:17989"/>
        <dbReference type="Rhea" id="RHEA-COMP:9863"/>
        <dbReference type="Rhea" id="RHEA-COMP:11604"/>
        <dbReference type="ChEBI" id="CHEBI:15378"/>
        <dbReference type="ChEBI" id="CHEBI:29999"/>
        <dbReference type="ChEBI" id="CHEBI:30616"/>
        <dbReference type="ChEBI" id="CHEBI:83421"/>
        <dbReference type="ChEBI" id="CHEBI:456216"/>
        <dbReference type="EC" id="2.7.11.1"/>
    </reaction>
</comment>
<keyword evidence="4" id="KW-0808">Transferase</keyword>